<keyword evidence="2" id="KW-1185">Reference proteome</keyword>
<name>A0ABS8W288_DATST</name>
<evidence type="ECO:0000313" key="2">
    <source>
        <dbReference type="Proteomes" id="UP000823775"/>
    </source>
</evidence>
<gene>
    <name evidence="1" type="ORF">HAX54_043168</name>
</gene>
<sequence>MIRRRPCSNAFSSANVWFWALYLERCHRAKGKNSFQSYGLRSVWGKVRLAIEAKVTFSPVEGSNKALSKRNGIWDPSLVP</sequence>
<accession>A0ABS8W288</accession>
<dbReference type="Proteomes" id="UP000823775">
    <property type="component" value="Unassembled WGS sequence"/>
</dbReference>
<dbReference type="EMBL" id="JACEIK010006430">
    <property type="protein sequence ID" value="MCE2055673.1"/>
    <property type="molecule type" value="Genomic_DNA"/>
</dbReference>
<evidence type="ECO:0000313" key="1">
    <source>
        <dbReference type="EMBL" id="MCE2055673.1"/>
    </source>
</evidence>
<comment type="caution">
    <text evidence="1">The sequence shown here is derived from an EMBL/GenBank/DDBJ whole genome shotgun (WGS) entry which is preliminary data.</text>
</comment>
<organism evidence="1 2">
    <name type="scientific">Datura stramonium</name>
    <name type="common">Jimsonweed</name>
    <name type="synonym">Common thornapple</name>
    <dbReference type="NCBI Taxonomy" id="4076"/>
    <lineage>
        <taxon>Eukaryota</taxon>
        <taxon>Viridiplantae</taxon>
        <taxon>Streptophyta</taxon>
        <taxon>Embryophyta</taxon>
        <taxon>Tracheophyta</taxon>
        <taxon>Spermatophyta</taxon>
        <taxon>Magnoliopsida</taxon>
        <taxon>eudicotyledons</taxon>
        <taxon>Gunneridae</taxon>
        <taxon>Pentapetalae</taxon>
        <taxon>asterids</taxon>
        <taxon>lamiids</taxon>
        <taxon>Solanales</taxon>
        <taxon>Solanaceae</taxon>
        <taxon>Solanoideae</taxon>
        <taxon>Datureae</taxon>
        <taxon>Datura</taxon>
    </lineage>
</organism>
<proteinExistence type="predicted"/>
<protein>
    <submittedName>
        <fullName evidence="1">Uncharacterized protein</fullName>
    </submittedName>
</protein>
<reference evidence="1 2" key="1">
    <citation type="journal article" date="2021" name="BMC Genomics">
        <title>Datura genome reveals duplications of psychoactive alkaloid biosynthetic genes and high mutation rate following tissue culture.</title>
        <authorList>
            <person name="Rajewski A."/>
            <person name="Carter-House D."/>
            <person name="Stajich J."/>
            <person name="Litt A."/>
        </authorList>
    </citation>
    <scope>NUCLEOTIDE SEQUENCE [LARGE SCALE GENOMIC DNA]</scope>
    <source>
        <strain evidence="1">AR-01</strain>
    </source>
</reference>